<keyword evidence="6" id="KW-1185">Reference proteome</keyword>
<dbReference type="InterPro" id="IPR032687">
    <property type="entry name" value="AraC-type_N"/>
</dbReference>
<name>A0A1M7T4A8_9BRAD</name>
<dbReference type="Pfam" id="PF12625">
    <property type="entry name" value="Arabinose_bd"/>
    <property type="match status" value="1"/>
</dbReference>
<dbReference type="Proteomes" id="UP000184096">
    <property type="component" value="Chromosome I"/>
</dbReference>
<dbReference type="GO" id="GO:0003700">
    <property type="term" value="F:DNA-binding transcription factor activity"/>
    <property type="evidence" value="ECO:0007669"/>
    <property type="project" value="InterPro"/>
</dbReference>
<dbReference type="PANTHER" id="PTHR47894">
    <property type="entry name" value="HTH-TYPE TRANSCRIPTIONAL REGULATOR GADX"/>
    <property type="match status" value="1"/>
</dbReference>
<evidence type="ECO:0000259" key="4">
    <source>
        <dbReference type="PROSITE" id="PS01124"/>
    </source>
</evidence>
<organism evidence="5 6">
    <name type="scientific">Bradyrhizobium erythrophlei</name>
    <dbReference type="NCBI Taxonomy" id="1437360"/>
    <lineage>
        <taxon>Bacteria</taxon>
        <taxon>Pseudomonadati</taxon>
        <taxon>Pseudomonadota</taxon>
        <taxon>Alphaproteobacteria</taxon>
        <taxon>Hyphomicrobiales</taxon>
        <taxon>Nitrobacteraceae</taxon>
        <taxon>Bradyrhizobium</taxon>
    </lineage>
</organism>
<proteinExistence type="predicted"/>
<accession>A0A1M7T4A8</accession>
<dbReference type="Pfam" id="PF12833">
    <property type="entry name" value="HTH_18"/>
    <property type="match status" value="1"/>
</dbReference>
<evidence type="ECO:0000313" key="5">
    <source>
        <dbReference type="EMBL" id="SHN65538.1"/>
    </source>
</evidence>
<dbReference type="GO" id="GO:0005829">
    <property type="term" value="C:cytosol"/>
    <property type="evidence" value="ECO:0007669"/>
    <property type="project" value="TreeGrafter"/>
</dbReference>
<keyword evidence="2" id="KW-0238">DNA-binding</keyword>
<protein>
    <submittedName>
        <fullName evidence="5">Transcriptional regulator, AraC family</fullName>
    </submittedName>
</protein>
<evidence type="ECO:0000256" key="3">
    <source>
        <dbReference type="ARBA" id="ARBA00023163"/>
    </source>
</evidence>
<evidence type="ECO:0000256" key="2">
    <source>
        <dbReference type="ARBA" id="ARBA00023125"/>
    </source>
</evidence>
<evidence type="ECO:0000256" key="1">
    <source>
        <dbReference type="ARBA" id="ARBA00023015"/>
    </source>
</evidence>
<keyword evidence="1" id="KW-0805">Transcription regulation</keyword>
<dbReference type="SUPFAM" id="SSF46689">
    <property type="entry name" value="Homeodomain-like"/>
    <property type="match status" value="1"/>
</dbReference>
<feature type="domain" description="HTH araC/xylS-type" evidence="4">
    <location>
        <begin position="279"/>
        <end position="361"/>
    </location>
</feature>
<dbReference type="InterPro" id="IPR018060">
    <property type="entry name" value="HTH_AraC"/>
</dbReference>
<dbReference type="PANTHER" id="PTHR47894:SF1">
    <property type="entry name" value="HTH-TYPE TRANSCRIPTIONAL REGULATOR VQSM"/>
    <property type="match status" value="1"/>
</dbReference>
<reference evidence="6" key="1">
    <citation type="submission" date="2016-11" db="EMBL/GenBank/DDBJ databases">
        <authorList>
            <person name="Varghese N."/>
            <person name="Submissions S."/>
        </authorList>
    </citation>
    <scope>NUCLEOTIDE SEQUENCE [LARGE SCALE GENOMIC DNA]</scope>
    <source>
        <strain evidence="6">GAS401</strain>
    </source>
</reference>
<sequence>MPDLTNLNLSEFANKLSFLAEDAMHPSLFVSIRYVRCLADALPARDKPGLASLLRAARINRASLSSAEAFITPRQLDDLLLIARERTGRSDVGLELGLRIPATAHEALGLAAMSAPSVDAALRVVERHYPLISGLYKMVYTRGGSGGTIRFLAACALNSETRLMHADILVGSFHAQLSRPLAAALSPVTMTFGAERPRHARRYFEMAPGGIEFLPDMPDLVRIFLPNADLDKRPAMANVQTFRRAERTCRQQLVRLQARNSWRGWTEDWIRSVEYASPNLKAAAAAGNCSTRTLDRRLREEGTSFRKVVAEVRHQQAMEWLGEGHARVSDVAARLGYNEVSNFSRAFRRATGKSPRCARTRS</sequence>
<dbReference type="GO" id="GO:0000976">
    <property type="term" value="F:transcription cis-regulatory region binding"/>
    <property type="evidence" value="ECO:0007669"/>
    <property type="project" value="TreeGrafter"/>
</dbReference>
<dbReference type="EMBL" id="LT670849">
    <property type="protein sequence ID" value="SHN65538.1"/>
    <property type="molecule type" value="Genomic_DNA"/>
</dbReference>
<dbReference type="AlphaFoldDB" id="A0A1M7T4A8"/>
<gene>
    <name evidence="5" type="ORF">SAMN05444170_0732</name>
</gene>
<keyword evidence="3" id="KW-0804">Transcription</keyword>
<dbReference type="PROSITE" id="PS01124">
    <property type="entry name" value="HTH_ARAC_FAMILY_2"/>
    <property type="match status" value="1"/>
</dbReference>
<dbReference type="InterPro" id="IPR009057">
    <property type="entry name" value="Homeodomain-like_sf"/>
</dbReference>
<dbReference type="SMART" id="SM00342">
    <property type="entry name" value="HTH_ARAC"/>
    <property type="match status" value="1"/>
</dbReference>
<evidence type="ECO:0000313" key="6">
    <source>
        <dbReference type="Proteomes" id="UP000184096"/>
    </source>
</evidence>
<dbReference type="PRINTS" id="PR00032">
    <property type="entry name" value="HTHARAC"/>
</dbReference>
<dbReference type="InterPro" id="IPR020449">
    <property type="entry name" value="Tscrpt_reg_AraC-type_HTH"/>
</dbReference>
<dbReference type="Gene3D" id="1.10.10.60">
    <property type="entry name" value="Homeodomain-like"/>
    <property type="match status" value="1"/>
</dbReference>